<dbReference type="Pfam" id="PF00871">
    <property type="entry name" value="Acetate_kinase"/>
    <property type="match status" value="1"/>
</dbReference>
<keyword evidence="7 9" id="KW-0067">ATP-binding</keyword>
<dbReference type="NCBIfam" id="NF002834">
    <property type="entry name" value="PRK03011.1-5"/>
    <property type="match status" value="1"/>
</dbReference>
<keyword evidence="12" id="KW-1185">Reference proteome</keyword>
<dbReference type="Gene3D" id="3.30.420.40">
    <property type="match status" value="2"/>
</dbReference>
<evidence type="ECO:0000256" key="2">
    <source>
        <dbReference type="ARBA" id="ARBA00008748"/>
    </source>
</evidence>
<name>A0A517E0I2_9FIRM</name>
<accession>A0A517E0I2</accession>
<evidence type="ECO:0000256" key="3">
    <source>
        <dbReference type="ARBA" id="ARBA00022490"/>
    </source>
</evidence>
<proteinExistence type="inferred from homology"/>
<keyword evidence="4 9" id="KW-0808">Transferase</keyword>
<comment type="catalytic activity">
    <reaction evidence="8 9">
        <text>butanoate + ATP = butanoyl phosphate + ADP</text>
        <dbReference type="Rhea" id="RHEA:13585"/>
        <dbReference type="ChEBI" id="CHEBI:17968"/>
        <dbReference type="ChEBI" id="CHEBI:30616"/>
        <dbReference type="ChEBI" id="CHEBI:58079"/>
        <dbReference type="ChEBI" id="CHEBI:456216"/>
        <dbReference type="EC" id="2.7.2.7"/>
    </reaction>
</comment>
<dbReference type="NCBIfam" id="TIGR02707">
    <property type="entry name" value="butyr_kinase"/>
    <property type="match status" value="1"/>
</dbReference>
<evidence type="ECO:0000256" key="8">
    <source>
        <dbReference type="ARBA" id="ARBA00048596"/>
    </source>
</evidence>
<gene>
    <name evidence="11" type="primary">buk2_4</name>
    <name evidence="9" type="synonym">buk</name>
    <name evidence="11" type="ORF">SPTER_45850</name>
</gene>
<dbReference type="PIRSF" id="PIRSF036458">
    <property type="entry name" value="Butyrate_kin"/>
    <property type="match status" value="1"/>
</dbReference>
<dbReference type="PANTHER" id="PTHR21060">
    <property type="entry name" value="ACETATE KINASE"/>
    <property type="match status" value="1"/>
</dbReference>
<dbReference type="HAMAP" id="MF_00542">
    <property type="entry name" value="Butyrate_kinase"/>
    <property type="match status" value="1"/>
</dbReference>
<dbReference type="CDD" id="cd24011">
    <property type="entry name" value="ASKHA_NBD_BK"/>
    <property type="match status" value="1"/>
</dbReference>
<evidence type="ECO:0000256" key="1">
    <source>
        <dbReference type="ARBA" id="ARBA00004496"/>
    </source>
</evidence>
<dbReference type="InterPro" id="IPR043129">
    <property type="entry name" value="ATPase_NBD"/>
</dbReference>
<evidence type="ECO:0000313" key="12">
    <source>
        <dbReference type="Proteomes" id="UP000320776"/>
    </source>
</evidence>
<dbReference type="PANTHER" id="PTHR21060:SF3">
    <property type="entry name" value="BUTYRATE KINASE 2-RELATED"/>
    <property type="match status" value="1"/>
</dbReference>
<evidence type="ECO:0000313" key="11">
    <source>
        <dbReference type="EMBL" id="QDR83113.1"/>
    </source>
</evidence>
<sequence>MTYQILTINPGSTSTKIGLYQDTKEVFAQNISHNTTDIAQFFSITDQIQFRLENINSFLASQNVNPSDFSAVVGRGGLLKPMVSGTYQINDCMLADLKHSRYGAHASNLGAILADLIARQGGCPGYIVDPVVVDELAPVARITGRPEIGRKSIFHALNQKAAAKRFAKSINRPYDSLKLIVAHLGGGISVGCHACGEVLDVNNALDGEGPFSPERAGTLPAGQLAARVIAEKLDYAAIARLLAGQGGLVAYLGTNDVREVEHRAAAGDKQATLVYQAMIYTIAKSIAAAAVPVCGQVDHIILTGGIAYSEQLTGKLKEYIGFLAPVTVMPGENELQALAEGAYRVLTGEEAAREYIA</sequence>
<dbReference type="InterPro" id="IPR000890">
    <property type="entry name" value="Aliphatic_acid_kin_short-chain"/>
</dbReference>
<organism evidence="11 12">
    <name type="scientific">Sporomusa termitida</name>
    <dbReference type="NCBI Taxonomy" id="2377"/>
    <lineage>
        <taxon>Bacteria</taxon>
        <taxon>Bacillati</taxon>
        <taxon>Bacillota</taxon>
        <taxon>Negativicutes</taxon>
        <taxon>Selenomonadales</taxon>
        <taxon>Sporomusaceae</taxon>
        <taxon>Sporomusa</taxon>
    </lineage>
</organism>
<dbReference type="RefSeq" id="WP_144352426.1">
    <property type="nucleotide sequence ID" value="NZ_CP036259.1"/>
</dbReference>
<dbReference type="GO" id="GO:0005737">
    <property type="term" value="C:cytoplasm"/>
    <property type="evidence" value="ECO:0007669"/>
    <property type="project" value="UniProtKB-SubCell"/>
</dbReference>
<dbReference type="EC" id="2.7.2.7" evidence="9"/>
<dbReference type="InterPro" id="IPR011245">
    <property type="entry name" value="Butyrate_kin"/>
</dbReference>
<comment type="similarity">
    <text evidence="2 9 10">Belongs to the acetokinase family.</text>
</comment>
<dbReference type="SUPFAM" id="SSF53067">
    <property type="entry name" value="Actin-like ATPase domain"/>
    <property type="match status" value="2"/>
</dbReference>
<dbReference type="EMBL" id="CP036259">
    <property type="protein sequence ID" value="QDR83113.1"/>
    <property type="molecule type" value="Genomic_DNA"/>
</dbReference>
<dbReference type="PROSITE" id="PS01075">
    <property type="entry name" value="ACETATE_KINASE_1"/>
    <property type="match status" value="1"/>
</dbReference>
<keyword evidence="5 9" id="KW-0547">Nucleotide-binding</keyword>
<dbReference type="AlphaFoldDB" id="A0A517E0I2"/>
<keyword evidence="3 9" id="KW-0963">Cytoplasm</keyword>
<dbReference type="Proteomes" id="UP000320776">
    <property type="component" value="Chromosome"/>
</dbReference>
<keyword evidence="6 9" id="KW-0418">Kinase</keyword>
<dbReference type="GO" id="GO:0006083">
    <property type="term" value="P:acetate metabolic process"/>
    <property type="evidence" value="ECO:0007669"/>
    <property type="project" value="TreeGrafter"/>
</dbReference>
<dbReference type="KEGG" id="sted:SPTER_45850"/>
<evidence type="ECO:0000256" key="10">
    <source>
        <dbReference type="RuleBase" id="RU003835"/>
    </source>
</evidence>
<evidence type="ECO:0000256" key="5">
    <source>
        <dbReference type="ARBA" id="ARBA00022741"/>
    </source>
</evidence>
<dbReference type="PRINTS" id="PR00471">
    <property type="entry name" value="ACETATEKNASE"/>
</dbReference>
<dbReference type="InterPro" id="IPR023865">
    <property type="entry name" value="Aliphatic_acid_kinase_CS"/>
</dbReference>
<comment type="subcellular location">
    <subcellularLocation>
        <location evidence="1 9">Cytoplasm</location>
    </subcellularLocation>
</comment>
<reference evidence="11 12" key="1">
    <citation type="submission" date="2019-02" db="EMBL/GenBank/DDBJ databases">
        <title>Closed genome of Sporomusa termitida DSM 4440.</title>
        <authorList>
            <person name="Poehlein A."/>
            <person name="Daniel R."/>
        </authorList>
    </citation>
    <scope>NUCLEOTIDE SEQUENCE [LARGE SCALE GENOMIC DNA]</scope>
    <source>
        <strain evidence="11 12">DSM 4440</strain>
    </source>
</reference>
<dbReference type="PROSITE" id="PS01076">
    <property type="entry name" value="ACETATE_KINASE_2"/>
    <property type="match status" value="1"/>
</dbReference>
<dbReference type="GO" id="GO:0005524">
    <property type="term" value="F:ATP binding"/>
    <property type="evidence" value="ECO:0007669"/>
    <property type="project" value="UniProtKB-KW"/>
</dbReference>
<evidence type="ECO:0000256" key="6">
    <source>
        <dbReference type="ARBA" id="ARBA00022777"/>
    </source>
</evidence>
<evidence type="ECO:0000256" key="7">
    <source>
        <dbReference type="ARBA" id="ARBA00022840"/>
    </source>
</evidence>
<evidence type="ECO:0000256" key="9">
    <source>
        <dbReference type="HAMAP-Rule" id="MF_00542"/>
    </source>
</evidence>
<evidence type="ECO:0000256" key="4">
    <source>
        <dbReference type="ARBA" id="ARBA00022679"/>
    </source>
</evidence>
<dbReference type="GO" id="GO:0008776">
    <property type="term" value="F:acetate kinase activity"/>
    <property type="evidence" value="ECO:0007669"/>
    <property type="project" value="TreeGrafter"/>
</dbReference>
<dbReference type="GO" id="GO:0047761">
    <property type="term" value="F:butyrate kinase activity"/>
    <property type="evidence" value="ECO:0007669"/>
    <property type="project" value="UniProtKB-UniRule"/>
</dbReference>
<protein>
    <recommendedName>
        <fullName evidence="9">Probable butyrate kinase</fullName>
        <shortName evidence="9">BK</shortName>
        <ecNumber evidence="9">2.7.2.7</ecNumber>
    </recommendedName>
    <alternativeName>
        <fullName evidence="9">Branched-chain carboxylic acid kinase</fullName>
    </alternativeName>
</protein>
<dbReference type="OrthoDB" id="9771859at2"/>